<proteinExistence type="predicted"/>
<dbReference type="Pfam" id="PF02518">
    <property type="entry name" value="HATPase_c"/>
    <property type="match status" value="1"/>
</dbReference>
<dbReference type="InterPro" id="IPR003594">
    <property type="entry name" value="HATPase_dom"/>
</dbReference>
<feature type="transmembrane region" description="Helical" evidence="10">
    <location>
        <begin position="56"/>
        <end position="76"/>
    </location>
</feature>
<feature type="compositionally biased region" description="Polar residues" evidence="9">
    <location>
        <begin position="304"/>
        <end position="313"/>
    </location>
</feature>
<evidence type="ECO:0000313" key="14">
    <source>
        <dbReference type="Proteomes" id="UP000515733"/>
    </source>
</evidence>
<feature type="transmembrane region" description="Helical" evidence="10">
    <location>
        <begin position="6"/>
        <end position="26"/>
    </location>
</feature>
<keyword evidence="10" id="KW-0812">Transmembrane</keyword>
<dbReference type="InterPro" id="IPR005467">
    <property type="entry name" value="His_kinase_dom"/>
</dbReference>
<dbReference type="GO" id="GO:0000155">
    <property type="term" value="F:phosphorelay sensor kinase activity"/>
    <property type="evidence" value="ECO:0007669"/>
    <property type="project" value="InterPro"/>
</dbReference>
<evidence type="ECO:0000256" key="8">
    <source>
        <dbReference type="ARBA" id="ARBA00023012"/>
    </source>
</evidence>
<dbReference type="SUPFAM" id="SSF55874">
    <property type="entry name" value="ATPase domain of HSP90 chaperone/DNA topoisomerase II/histidine kinase"/>
    <property type="match status" value="1"/>
</dbReference>
<organism evidence="12 14">
    <name type="scientific">Denitratisoma oestradiolicum</name>
    <dbReference type="NCBI Taxonomy" id="311182"/>
    <lineage>
        <taxon>Bacteria</taxon>
        <taxon>Pseudomonadati</taxon>
        <taxon>Pseudomonadota</taxon>
        <taxon>Betaproteobacteria</taxon>
        <taxon>Nitrosomonadales</taxon>
        <taxon>Sterolibacteriaceae</taxon>
        <taxon>Denitratisoma</taxon>
    </lineage>
</organism>
<evidence type="ECO:0000256" key="5">
    <source>
        <dbReference type="ARBA" id="ARBA00022741"/>
    </source>
</evidence>
<evidence type="ECO:0000256" key="6">
    <source>
        <dbReference type="ARBA" id="ARBA00022777"/>
    </source>
</evidence>
<reference evidence="12 14" key="1">
    <citation type="submission" date="2020-03" db="EMBL/GenBank/DDBJ databases">
        <authorList>
            <consortium name="Genoscope - CEA"/>
            <person name="William W."/>
        </authorList>
    </citation>
    <scope>NUCLEOTIDE SEQUENCE [LARGE SCALE GENOMIC DNA]</scope>
    <source>
        <strain evidence="14">DSM 16959</strain>
        <strain evidence="12">DSM16959</strain>
        <plasmid evidence="12 14">pI</plasmid>
    </source>
</reference>
<keyword evidence="14" id="KW-1185">Reference proteome</keyword>
<dbReference type="Gene3D" id="3.30.565.10">
    <property type="entry name" value="Histidine kinase-like ATPase, C-terminal domain"/>
    <property type="match status" value="1"/>
</dbReference>
<evidence type="ECO:0000313" key="13">
    <source>
        <dbReference type="EMBL" id="CAB1371304.1"/>
    </source>
</evidence>
<dbReference type="AlphaFoldDB" id="A0A6S6Y6Q4"/>
<comment type="catalytic activity">
    <reaction evidence="1">
        <text>ATP + protein L-histidine = ADP + protein N-phospho-L-histidine.</text>
        <dbReference type="EC" id="2.7.13.3"/>
    </reaction>
</comment>
<dbReference type="CDD" id="cd16917">
    <property type="entry name" value="HATPase_UhpB-NarQ-NarX-like"/>
    <property type="match status" value="1"/>
</dbReference>
<dbReference type="GO" id="GO:0005524">
    <property type="term" value="F:ATP binding"/>
    <property type="evidence" value="ECO:0007669"/>
    <property type="project" value="UniProtKB-KW"/>
</dbReference>
<evidence type="ECO:0000256" key="4">
    <source>
        <dbReference type="ARBA" id="ARBA00022679"/>
    </source>
</evidence>
<dbReference type="PANTHER" id="PTHR24421">
    <property type="entry name" value="NITRATE/NITRITE SENSOR PROTEIN NARX-RELATED"/>
    <property type="match status" value="1"/>
</dbReference>
<keyword evidence="10" id="KW-0472">Membrane</keyword>
<evidence type="ECO:0000259" key="11">
    <source>
        <dbReference type="PROSITE" id="PS50109"/>
    </source>
</evidence>
<dbReference type="GO" id="GO:0016020">
    <property type="term" value="C:membrane"/>
    <property type="evidence" value="ECO:0007669"/>
    <property type="project" value="InterPro"/>
</dbReference>
<feature type="region of interest" description="Disordered" evidence="9">
    <location>
        <begin position="293"/>
        <end position="313"/>
    </location>
</feature>
<feature type="transmembrane region" description="Helical" evidence="10">
    <location>
        <begin position="33"/>
        <end position="50"/>
    </location>
</feature>
<dbReference type="KEGG" id="doe:DENOEST_P0054"/>
<keyword evidence="4" id="KW-0808">Transferase</keyword>
<geneLocation type="plasmid" evidence="12 14">
    <name>pI</name>
</geneLocation>
<name>A0A6S6Y6Q4_9PROT</name>
<keyword evidence="6" id="KW-0418">Kinase</keyword>
<dbReference type="SMART" id="SM00387">
    <property type="entry name" value="HATPase_c"/>
    <property type="match status" value="1"/>
</dbReference>
<keyword evidence="12" id="KW-0614">Plasmid</keyword>
<dbReference type="PANTHER" id="PTHR24421:SF10">
    <property type="entry name" value="NITRATE_NITRITE SENSOR PROTEIN NARQ"/>
    <property type="match status" value="1"/>
</dbReference>
<keyword evidence="5" id="KW-0547">Nucleotide-binding</keyword>
<accession>A0A6S6Y6Q4</accession>
<keyword evidence="7" id="KW-0067">ATP-binding</keyword>
<dbReference type="InterPro" id="IPR011712">
    <property type="entry name" value="Sig_transdc_His_kin_sub3_dim/P"/>
</dbReference>
<dbReference type="InterPro" id="IPR036890">
    <property type="entry name" value="HATPase_C_sf"/>
</dbReference>
<feature type="domain" description="Histidine kinase" evidence="11">
    <location>
        <begin position="111"/>
        <end position="312"/>
    </location>
</feature>
<keyword evidence="3" id="KW-0597">Phosphoprotein</keyword>
<protein>
    <recommendedName>
        <fullName evidence="2">histidine kinase</fullName>
        <ecNumber evidence="2">2.7.13.3</ecNumber>
    </recommendedName>
</protein>
<dbReference type="Pfam" id="PF07730">
    <property type="entry name" value="HisKA_3"/>
    <property type="match status" value="1"/>
</dbReference>
<evidence type="ECO:0000256" key="7">
    <source>
        <dbReference type="ARBA" id="ARBA00022840"/>
    </source>
</evidence>
<gene>
    <name evidence="12" type="ORF">DENOEST_P0054</name>
    <name evidence="13" type="ORF">DENOEST_P0146</name>
</gene>
<evidence type="ECO:0000256" key="2">
    <source>
        <dbReference type="ARBA" id="ARBA00012438"/>
    </source>
</evidence>
<dbReference type="EC" id="2.7.13.3" evidence="2"/>
<dbReference type="GO" id="GO:0046983">
    <property type="term" value="F:protein dimerization activity"/>
    <property type="evidence" value="ECO:0007669"/>
    <property type="project" value="InterPro"/>
</dbReference>
<keyword evidence="8" id="KW-0902">Two-component regulatory system</keyword>
<dbReference type="EMBL" id="LR778302">
    <property type="protein sequence ID" value="CAB1371304.1"/>
    <property type="molecule type" value="Genomic_DNA"/>
</dbReference>
<evidence type="ECO:0000256" key="9">
    <source>
        <dbReference type="SAM" id="MobiDB-lite"/>
    </source>
</evidence>
<evidence type="ECO:0000313" key="12">
    <source>
        <dbReference type="EMBL" id="CAB1371212.1"/>
    </source>
</evidence>
<dbReference type="KEGG" id="doe:DENOEST_P0146"/>
<evidence type="ECO:0000256" key="1">
    <source>
        <dbReference type="ARBA" id="ARBA00000085"/>
    </source>
</evidence>
<keyword evidence="10" id="KW-1133">Transmembrane helix</keyword>
<dbReference type="Gene3D" id="1.20.5.1930">
    <property type="match status" value="1"/>
</dbReference>
<dbReference type="EMBL" id="LR778302">
    <property type="protein sequence ID" value="CAB1371212.1"/>
    <property type="molecule type" value="Genomic_DNA"/>
</dbReference>
<evidence type="ECO:0000256" key="10">
    <source>
        <dbReference type="SAM" id="Phobius"/>
    </source>
</evidence>
<evidence type="ECO:0000256" key="3">
    <source>
        <dbReference type="ARBA" id="ARBA00022553"/>
    </source>
</evidence>
<sequence length="313" mass="34757">MDLTIIYYTSCAFVLTVFAVSLFLAVKGNRAAKYFLWVWAALLILALPYITRANMISSMAAGLMLVFFLYVLYLTASYGMARVDVSHEETRRVLAESNRRIDEERRTLARRLHDEVNPQLLLSRNVLKQLEPLIQDNERAAALLANAQNMVSDAYAQMRDIIKNTRIEVIDSIGFTAALESMVAHYTSVCDKPAIILDHNLPKRPELPEAVAVSAYKIIREALFNAIKHASANQVRVSVQYSKALGLYKVEVTDDGVGIKASPKSEDSAGIGLIDMRERARVLGGKLKVQCADTANPKRPGTRVSFSFSGRSS</sequence>
<dbReference type="RefSeq" id="WP_183148348.1">
    <property type="nucleotide sequence ID" value="NZ_LR778302.1"/>
</dbReference>
<dbReference type="PROSITE" id="PS50109">
    <property type="entry name" value="HIS_KIN"/>
    <property type="match status" value="1"/>
</dbReference>
<dbReference type="InterPro" id="IPR050482">
    <property type="entry name" value="Sensor_HK_TwoCompSys"/>
</dbReference>
<dbReference type="Proteomes" id="UP000515733">
    <property type="component" value="Plasmid pI"/>
</dbReference>